<keyword evidence="1" id="KW-0732">Signal</keyword>
<gene>
    <name evidence="2" type="ORF">BD310DRAFT_488715</name>
</gene>
<protein>
    <recommendedName>
        <fullName evidence="4">Secreted protein</fullName>
    </recommendedName>
</protein>
<reference evidence="2 3" key="1">
    <citation type="submission" date="2019-01" db="EMBL/GenBank/DDBJ databases">
        <title>Draft genome sequences of three monokaryotic isolates of the white-rot basidiomycete fungus Dichomitus squalens.</title>
        <authorList>
            <consortium name="DOE Joint Genome Institute"/>
            <person name="Lopez S.C."/>
            <person name="Andreopoulos B."/>
            <person name="Pangilinan J."/>
            <person name="Lipzen A."/>
            <person name="Riley R."/>
            <person name="Ahrendt S."/>
            <person name="Ng V."/>
            <person name="Barry K."/>
            <person name="Daum C."/>
            <person name="Grigoriev I.V."/>
            <person name="Hilden K.S."/>
            <person name="Makela M.R."/>
            <person name="de Vries R.P."/>
        </authorList>
    </citation>
    <scope>NUCLEOTIDE SEQUENCE [LARGE SCALE GENOMIC DNA]</scope>
    <source>
        <strain evidence="2 3">CBS 464.89</strain>
    </source>
</reference>
<evidence type="ECO:0000313" key="3">
    <source>
        <dbReference type="Proteomes" id="UP000292082"/>
    </source>
</evidence>
<evidence type="ECO:0008006" key="4">
    <source>
        <dbReference type="Google" id="ProtNLM"/>
    </source>
</evidence>
<accession>A0A4Q9PUP8</accession>
<dbReference type="Proteomes" id="UP000292082">
    <property type="component" value="Unassembled WGS sequence"/>
</dbReference>
<feature type="chain" id="PRO_5020465378" description="Secreted protein" evidence="1">
    <location>
        <begin position="30"/>
        <end position="190"/>
    </location>
</feature>
<dbReference type="EMBL" id="ML145126">
    <property type="protein sequence ID" value="TBU58302.1"/>
    <property type="molecule type" value="Genomic_DNA"/>
</dbReference>
<keyword evidence="3" id="KW-1185">Reference proteome</keyword>
<proteinExistence type="predicted"/>
<organism evidence="2 3">
    <name type="scientific">Dichomitus squalens</name>
    <dbReference type="NCBI Taxonomy" id="114155"/>
    <lineage>
        <taxon>Eukaryota</taxon>
        <taxon>Fungi</taxon>
        <taxon>Dikarya</taxon>
        <taxon>Basidiomycota</taxon>
        <taxon>Agaricomycotina</taxon>
        <taxon>Agaricomycetes</taxon>
        <taxon>Polyporales</taxon>
        <taxon>Polyporaceae</taxon>
        <taxon>Dichomitus</taxon>
    </lineage>
</organism>
<dbReference type="AlphaFoldDB" id="A0A4Q9PUP8"/>
<evidence type="ECO:0000256" key="1">
    <source>
        <dbReference type="SAM" id="SignalP"/>
    </source>
</evidence>
<evidence type="ECO:0000313" key="2">
    <source>
        <dbReference type="EMBL" id="TBU58302.1"/>
    </source>
</evidence>
<name>A0A4Q9PUP8_9APHY</name>
<sequence>MAVSVLNSHQVFLTLLLAWSWGWRRVVHASLKEAIRRCSLSGGPDELAHAIAKMPKQHLVCVPQPIYRSSVSVSPARFHDSQRHGSAQARQAALATPPTVLRPTFLLFQGIINCPRAKSTLPPIALLRQPSYVSDCDPSSIVELLSSSILHSVPHPGIATWPTSIRSRERGHLRWLITHVTLHVIWTDRR</sequence>
<feature type="signal peptide" evidence="1">
    <location>
        <begin position="1"/>
        <end position="29"/>
    </location>
</feature>